<keyword evidence="2" id="KW-0808">Transferase</keyword>
<dbReference type="InterPro" id="IPR001447">
    <property type="entry name" value="Arylamine_N-AcTrfase"/>
</dbReference>
<sequence>MASAYSSAQIEQYEEYVSLPTRFRKASKPALDSAYLTALHIHQISSIPYENLILHYSTHHTVSLDPETLFNKIVTDKRGRGGYCMENGIFFNHVLRALGFRVYMAGVRVRLRVEGIPAGDYLGWVHIVNIVTLASGERWMLDVAFGGDGPTKPLPLISEYVTQNLGTQEVRLIYGTIPQQLEQTQRLWIYQYRNGKDKDWNSFYAFPEMEFFQADFEIMNFFTSQSRSPNFQTSTMLIIRFLRGETEEEGVVGKVMLVNGEVKRNDGGKTRLVLTCTTEEERLKALEEHFEIWLTDEEINGIKGRNVELLGTAEKKKE</sequence>
<name>A0A2J6Q4B1_9HELO</name>
<dbReference type="InterPro" id="IPR053710">
    <property type="entry name" value="Arylamine_NAT_domain_sf"/>
</dbReference>
<dbReference type="OrthoDB" id="10260017at2759"/>
<evidence type="ECO:0000313" key="2">
    <source>
        <dbReference type="EMBL" id="PMD21125.1"/>
    </source>
</evidence>
<dbReference type="Pfam" id="PF00797">
    <property type="entry name" value="Acetyltransf_2"/>
    <property type="match status" value="1"/>
</dbReference>
<keyword evidence="3" id="KW-1185">Reference proteome</keyword>
<dbReference type="GO" id="GO:0016407">
    <property type="term" value="F:acetyltransferase activity"/>
    <property type="evidence" value="ECO:0007669"/>
    <property type="project" value="InterPro"/>
</dbReference>
<dbReference type="PANTHER" id="PTHR11786:SF0">
    <property type="entry name" value="ARYLAMINE N-ACETYLTRANSFERASE 4-RELATED"/>
    <property type="match status" value="1"/>
</dbReference>
<protein>
    <submittedName>
        <fullName evidence="2">Arylamine N-acetyltransferase 1</fullName>
    </submittedName>
</protein>
<evidence type="ECO:0000256" key="1">
    <source>
        <dbReference type="ARBA" id="ARBA00006547"/>
    </source>
</evidence>
<evidence type="ECO:0000313" key="3">
    <source>
        <dbReference type="Proteomes" id="UP000235672"/>
    </source>
</evidence>
<dbReference type="PANTHER" id="PTHR11786">
    <property type="entry name" value="N-HYDROXYARYLAMINE O-ACETYLTRANSFERASE"/>
    <property type="match status" value="1"/>
</dbReference>
<dbReference type="AlphaFoldDB" id="A0A2J6Q4B1"/>
<accession>A0A2J6Q4B1</accession>
<organism evidence="2 3">
    <name type="scientific">Hyaloscypha hepaticicola</name>
    <dbReference type="NCBI Taxonomy" id="2082293"/>
    <lineage>
        <taxon>Eukaryota</taxon>
        <taxon>Fungi</taxon>
        <taxon>Dikarya</taxon>
        <taxon>Ascomycota</taxon>
        <taxon>Pezizomycotina</taxon>
        <taxon>Leotiomycetes</taxon>
        <taxon>Helotiales</taxon>
        <taxon>Hyaloscyphaceae</taxon>
        <taxon>Hyaloscypha</taxon>
    </lineage>
</organism>
<dbReference type="InterPro" id="IPR038765">
    <property type="entry name" value="Papain-like_cys_pep_sf"/>
</dbReference>
<reference evidence="2 3" key="1">
    <citation type="submission" date="2016-05" db="EMBL/GenBank/DDBJ databases">
        <title>A degradative enzymes factory behind the ericoid mycorrhizal symbiosis.</title>
        <authorList>
            <consortium name="DOE Joint Genome Institute"/>
            <person name="Martino E."/>
            <person name="Morin E."/>
            <person name="Grelet G."/>
            <person name="Kuo A."/>
            <person name="Kohler A."/>
            <person name="Daghino S."/>
            <person name="Barry K."/>
            <person name="Choi C."/>
            <person name="Cichocki N."/>
            <person name="Clum A."/>
            <person name="Copeland A."/>
            <person name="Hainaut M."/>
            <person name="Haridas S."/>
            <person name="Labutti K."/>
            <person name="Lindquist E."/>
            <person name="Lipzen A."/>
            <person name="Khouja H.-R."/>
            <person name="Murat C."/>
            <person name="Ohm R."/>
            <person name="Olson A."/>
            <person name="Spatafora J."/>
            <person name="Veneault-Fourrey C."/>
            <person name="Henrissat B."/>
            <person name="Grigoriev I."/>
            <person name="Martin F."/>
            <person name="Perotto S."/>
        </authorList>
    </citation>
    <scope>NUCLEOTIDE SEQUENCE [LARGE SCALE GENOMIC DNA]</scope>
    <source>
        <strain evidence="2 3">UAMH 7357</strain>
    </source>
</reference>
<dbReference type="STRING" id="1745343.A0A2J6Q4B1"/>
<dbReference type="Gene3D" id="3.30.2140.20">
    <property type="match status" value="1"/>
</dbReference>
<dbReference type="SUPFAM" id="SSF54001">
    <property type="entry name" value="Cysteine proteinases"/>
    <property type="match status" value="1"/>
</dbReference>
<comment type="similarity">
    <text evidence="1">Belongs to the arylamine N-acetyltransferase family.</text>
</comment>
<proteinExistence type="inferred from homology"/>
<gene>
    <name evidence="2" type="ORF">NA56DRAFT_689187</name>
</gene>
<dbReference type="Proteomes" id="UP000235672">
    <property type="component" value="Unassembled WGS sequence"/>
</dbReference>
<dbReference type="EMBL" id="KZ613482">
    <property type="protein sequence ID" value="PMD21125.1"/>
    <property type="molecule type" value="Genomic_DNA"/>
</dbReference>